<dbReference type="InterPro" id="IPR023485">
    <property type="entry name" value="Ptyr_pPase"/>
</dbReference>
<name>A0A6H5IXW9_9HYME</name>
<evidence type="ECO:0000256" key="6">
    <source>
        <dbReference type="PIRSR" id="PIRSR617867-1"/>
    </source>
</evidence>
<evidence type="ECO:0000259" key="8">
    <source>
        <dbReference type="SMART" id="SM00226"/>
    </source>
</evidence>
<dbReference type="CDD" id="cd16343">
    <property type="entry name" value="LMWPTP"/>
    <property type="match status" value="1"/>
</dbReference>
<dbReference type="Proteomes" id="UP000479190">
    <property type="component" value="Unassembled WGS sequence"/>
</dbReference>
<evidence type="ECO:0000256" key="5">
    <source>
        <dbReference type="ARBA" id="ARBA00022912"/>
    </source>
</evidence>
<comment type="function">
    <text evidence="7">Acts on tyrosine phosphorylated proteins, low-MW aryl phosphates and natural and synthetic acyl phosphates.</text>
</comment>
<dbReference type="EC" id="3.1.3.48" evidence="7"/>
<sequence>MSGEKKRVLMVCLGNICRSPMAEAVFRRIVKDQNLEDKWEVDSAAIIGYHTGKSPDPRTIGVLKEEGITDYKHKARTVKKSDFLEFDYIFGMDKENIKDLKSQVPENSKASIELLGSYDPEGGDIIRDPYYDNGDYGFVECYAKCERSCLAFLMRKTNEEK</sequence>
<dbReference type="FunFam" id="3.40.50.2300:FF:000105">
    <property type="entry name" value="Low molecular weight phosphotyrosine protein"/>
    <property type="match status" value="1"/>
</dbReference>
<keyword evidence="3 7" id="KW-0963">Cytoplasm</keyword>
<feature type="active site" description="Proton donor" evidence="6">
    <location>
        <position position="128"/>
    </location>
</feature>
<keyword evidence="4 7" id="KW-0378">Hydrolase</keyword>
<comment type="subcellular location">
    <subcellularLocation>
        <location evidence="1 7">Cytoplasm</location>
    </subcellularLocation>
</comment>
<dbReference type="InterPro" id="IPR050438">
    <property type="entry name" value="LMW_PTPase"/>
</dbReference>
<dbReference type="InterPro" id="IPR036196">
    <property type="entry name" value="Ptyr_pPase_sf"/>
</dbReference>
<evidence type="ECO:0000256" key="1">
    <source>
        <dbReference type="ARBA" id="ARBA00004496"/>
    </source>
</evidence>
<dbReference type="PRINTS" id="PR00720">
    <property type="entry name" value="MAMMALPTPASE"/>
</dbReference>
<comment type="catalytic activity">
    <reaction evidence="7">
        <text>a phosphate monoester + H2O = an alcohol + phosphate</text>
        <dbReference type="Rhea" id="RHEA:15017"/>
        <dbReference type="ChEBI" id="CHEBI:15377"/>
        <dbReference type="ChEBI" id="CHEBI:30879"/>
        <dbReference type="ChEBI" id="CHEBI:43474"/>
        <dbReference type="ChEBI" id="CHEBI:67140"/>
        <dbReference type="EC" id="3.1.3.2"/>
    </reaction>
</comment>
<evidence type="ECO:0000256" key="2">
    <source>
        <dbReference type="ARBA" id="ARBA00011063"/>
    </source>
</evidence>
<dbReference type="OrthoDB" id="3388at2759"/>
<dbReference type="PRINTS" id="PR00719">
    <property type="entry name" value="LMWPTPASE"/>
</dbReference>
<evidence type="ECO:0000313" key="10">
    <source>
        <dbReference type="Proteomes" id="UP000479190"/>
    </source>
</evidence>
<feature type="active site" evidence="6">
    <location>
        <position position="18"/>
    </location>
</feature>
<dbReference type="InterPro" id="IPR017867">
    <property type="entry name" value="Tyr_phospatase_low_mol_wt"/>
</dbReference>
<comment type="similarity">
    <text evidence="2 7">Belongs to the low molecular weight phosphotyrosine protein phosphatase family.</text>
</comment>
<dbReference type="PANTHER" id="PTHR11717:SF7">
    <property type="entry name" value="LOW MOLECULAR WEIGHT PHOSPHOTYROSINE PROTEIN PHOSPHATASE"/>
    <property type="match status" value="1"/>
</dbReference>
<dbReference type="Pfam" id="PF01451">
    <property type="entry name" value="LMWPc"/>
    <property type="match status" value="1"/>
</dbReference>
<reference evidence="9 10" key="1">
    <citation type="submission" date="2020-02" db="EMBL/GenBank/DDBJ databases">
        <authorList>
            <person name="Ferguson B K."/>
        </authorList>
    </citation>
    <scope>NUCLEOTIDE SEQUENCE [LARGE SCALE GENOMIC DNA]</scope>
</reference>
<evidence type="ECO:0000313" key="9">
    <source>
        <dbReference type="EMBL" id="CAB0042402.1"/>
    </source>
</evidence>
<proteinExistence type="inferred from homology"/>
<feature type="active site" description="Nucleophile" evidence="6">
    <location>
        <position position="12"/>
    </location>
</feature>
<dbReference type="PANTHER" id="PTHR11717">
    <property type="entry name" value="LOW MOLECULAR WEIGHT PROTEIN TYROSINE PHOSPHATASE"/>
    <property type="match status" value="1"/>
</dbReference>
<protein>
    <recommendedName>
        <fullName evidence="7">Low molecular weight phosphotyrosine protein phosphatase</fullName>
        <shortName evidence="7">LMW-PTP</shortName>
        <shortName evidence="7">LMW-PTPase</shortName>
        <ecNumber evidence="7">3.1.3.2</ecNumber>
        <ecNumber evidence="7">3.1.3.48</ecNumber>
    </recommendedName>
    <alternativeName>
        <fullName evidence="7">Low molecular weight cytosolic acid phosphatase</fullName>
    </alternativeName>
</protein>
<dbReference type="EC" id="3.1.3.2" evidence="7"/>
<gene>
    <name evidence="9" type="ORF">TBRA_LOCUS14022</name>
</gene>
<dbReference type="AlphaFoldDB" id="A0A6H5IXW9"/>
<evidence type="ECO:0000256" key="4">
    <source>
        <dbReference type="ARBA" id="ARBA00022801"/>
    </source>
</evidence>
<dbReference type="GO" id="GO:0005737">
    <property type="term" value="C:cytoplasm"/>
    <property type="evidence" value="ECO:0007669"/>
    <property type="project" value="UniProtKB-SubCell"/>
</dbReference>
<keyword evidence="5 7" id="KW-0904">Protein phosphatase</keyword>
<dbReference type="GO" id="GO:0004726">
    <property type="term" value="F:non-membrane spanning protein tyrosine phosphatase activity"/>
    <property type="evidence" value="ECO:0007669"/>
    <property type="project" value="InterPro"/>
</dbReference>
<dbReference type="InterPro" id="IPR002115">
    <property type="entry name" value="Tyr_Pase_low_mol_wt_mml"/>
</dbReference>
<dbReference type="Gene3D" id="3.40.50.2300">
    <property type="match status" value="1"/>
</dbReference>
<organism evidence="9 10">
    <name type="scientific">Trichogramma brassicae</name>
    <dbReference type="NCBI Taxonomy" id="86971"/>
    <lineage>
        <taxon>Eukaryota</taxon>
        <taxon>Metazoa</taxon>
        <taxon>Ecdysozoa</taxon>
        <taxon>Arthropoda</taxon>
        <taxon>Hexapoda</taxon>
        <taxon>Insecta</taxon>
        <taxon>Pterygota</taxon>
        <taxon>Neoptera</taxon>
        <taxon>Endopterygota</taxon>
        <taxon>Hymenoptera</taxon>
        <taxon>Apocrita</taxon>
        <taxon>Proctotrupomorpha</taxon>
        <taxon>Chalcidoidea</taxon>
        <taxon>Trichogrammatidae</taxon>
        <taxon>Trichogramma</taxon>
    </lineage>
</organism>
<dbReference type="SMART" id="SM00226">
    <property type="entry name" value="LMWPc"/>
    <property type="match status" value="1"/>
</dbReference>
<comment type="catalytic activity">
    <reaction evidence="7">
        <text>O-phospho-L-tyrosyl-[protein] + H2O = L-tyrosyl-[protein] + phosphate</text>
        <dbReference type="Rhea" id="RHEA:10684"/>
        <dbReference type="Rhea" id="RHEA-COMP:10136"/>
        <dbReference type="Rhea" id="RHEA-COMP:20101"/>
        <dbReference type="ChEBI" id="CHEBI:15377"/>
        <dbReference type="ChEBI" id="CHEBI:43474"/>
        <dbReference type="ChEBI" id="CHEBI:46858"/>
        <dbReference type="ChEBI" id="CHEBI:61978"/>
        <dbReference type="EC" id="3.1.3.48"/>
    </reaction>
</comment>
<dbReference type="GO" id="GO:0003993">
    <property type="term" value="F:acid phosphatase activity"/>
    <property type="evidence" value="ECO:0007669"/>
    <property type="project" value="UniProtKB-UniRule"/>
</dbReference>
<evidence type="ECO:0000256" key="7">
    <source>
        <dbReference type="RuleBase" id="RU368115"/>
    </source>
</evidence>
<feature type="domain" description="Phosphotyrosine protein phosphatase I" evidence="8">
    <location>
        <begin position="6"/>
        <end position="155"/>
    </location>
</feature>
<accession>A0A6H5IXW9</accession>
<dbReference type="EMBL" id="CADCXV010001192">
    <property type="protein sequence ID" value="CAB0042402.1"/>
    <property type="molecule type" value="Genomic_DNA"/>
</dbReference>
<dbReference type="SUPFAM" id="SSF52788">
    <property type="entry name" value="Phosphotyrosine protein phosphatases I"/>
    <property type="match status" value="1"/>
</dbReference>
<keyword evidence="10" id="KW-1185">Reference proteome</keyword>
<evidence type="ECO:0000256" key="3">
    <source>
        <dbReference type="ARBA" id="ARBA00022490"/>
    </source>
</evidence>